<gene>
    <name evidence="8" type="ORF">EHUX00137_LOCUS17229</name>
</gene>
<dbReference type="InterPro" id="IPR022684">
    <property type="entry name" value="Calpain_cysteine_protease"/>
</dbReference>
<protein>
    <recommendedName>
        <fullName evidence="7">Calpain catalytic domain-containing protein</fullName>
    </recommendedName>
</protein>
<dbReference type="AlphaFoldDB" id="A0A7S3SB49"/>
<dbReference type="Gene3D" id="3.90.70.10">
    <property type="entry name" value="Cysteine proteinases"/>
    <property type="match status" value="1"/>
</dbReference>
<dbReference type="InterPro" id="IPR001300">
    <property type="entry name" value="Peptidase_C2_calpain_cat"/>
</dbReference>
<dbReference type="GO" id="GO:0004198">
    <property type="term" value="F:calcium-dependent cysteine-type endopeptidase activity"/>
    <property type="evidence" value="ECO:0007669"/>
    <property type="project" value="InterPro"/>
</dbReference>
<dbReference type="InterPro" id="IPR036213">
    <property type="entry name" value="Calpain_III_sf"/>
</dbReference>
<organism evidence="8">
    <name type="scientific">Emiliania huxleyi</name>
    <name type="common">Coccolithophore</name>
    <name type="synonym">Pontosphaera huxleyi</name>
    <dbReference type="NCBI Taxonomy" id="2903"/>
    <lineage>
        <taxon>Eukaryota</taxon>
        <taxon>Haptista</taxon>
        <taxon>Haptophyta</taxon>
        <taxon>Prymnesiophyceae</taxon>
        <taxon>Isochrysidales</taxon>
        <taxon>Noelaerhabdaceae</taxon>
        <taxon>Emiliania</taxon>
    </lineage>
</organism>
<dbReference type="Gene3D" id="2.60.120.380">
    <property type="match status" value="1"/>
</dbReference>
<comment type="caution">
    <text evidence="5">Lacks conserved residue(s) required for the propagation of feature annotation.</text>
</comment>
<sequence length="756" mass="80976">MATGPIVDGAVSTESEGGGMSQAQKDKAAAMVAAALAACGGGPFEDPDLPPSKASLWLDGESPAATLGIADPVASWRRMEGGRLFLNDWDTEGVVRGALPNHWLAAASNVVAGDQDIVAKCFVDATHGNSHGFYVVRFFVESASSGDEWQVVLVDDRLPCDAAGTPCFARCPTPTVLWLAILEKAYAKLRGCYEATVNGTVEDGLVLLTGGMARSIEAAAAEPDALWQEMMGAWTGGAVIGCRAGVAGNGAAGDPAAVGLQPAETYCAVTGGEMPPGKMVRLRAFHGSPEWRGRWADDDPGWTSQLRNLMRFSRDAGDGSFWMDFGDFRRWFSLVYTCRMADDKWTKMTARSQWVDASAGGGPNFVSWRHNPQWLLRVPRPTRLTLSMTLPQPDGDAAPAQPFAIGACLFRGNDAPDGVRRKLVLVEGDVVFSSEPRFSRRFIQEVSLPGSEVPYLLMPFTHEPGLESPFTLVVQTDDRDEDGVADITMEPVQPATDWRTGSASGSWDASGGGGAPGMPTFGANPQLELRLTGGGGRFFIFAESVGVHQDGRLQEGLQQAEFPSIGVALHCASPALTQQVEAAPRDGVVLQCALEPSDAPYVISPYLQHPAVAVASHPGLGYRIAVYSDVEFEFGGAHTAALPPGYSIPVSNPHIDHHYHHHYPTPPPTHRALWRHPSQLSPCSGSGVDASAVCEPADTGPPVCGGHNCWCCIHDAKFAQRRTTQRSKCPFYDIYERLDKIEQGVDRHLSLMALMG</sequence>
<keyword evidence="2" id="KW-0645">Protease</keyword>
<evidence type="ECO:0000313" key="8">
    <source>
        <dbReference type="EMBL" id="CAE0549066.1"/>
    </source>
</evidence>
<evidence type="ECO:0000256" key="1">
    <source>
        <dbReference type="ARBA" id="ARBA00007623"/>
    </source>
</evidence>
<proteinExistence type="inferred from homology"/>
<dbReference type="PANTHER" id="PTHR10183:SF379">
    <property type="entry name" value="CALPAIN-5"/>
    <property type="match status" value="1"/>
</dbReference>
<evidence type="ECO:0000256" key="5">
    <source>
        <dbReference type="PROSITE-ProRule" id="PRU00239"/>
    </source>
</evidence>
<dbReference type="PRINTS" id="PR00704">
    <property type="entry name" value="CALPAIN"/>
</dbReference>
<evidence type="ECO:0000256" key="4">
    <source>
        <dbReference type="ARBA" id="ARBA00022807"/>
    </source>
</evidence>
<dbReference type="SMART" id="SM00230">
    <property type="entry name" value="CysPc"/>
    <property type="match status" value="1"/>
</dbReference>
<dbReference type="EMBL" id="HBIR01022543">
    <property type="protein sequence ID" value="CAE0549066.1"/>
    <property type="molecule type" value="Transcribed_RNA"/>
</dbReference>
<reference evidence="8" key="1">
    <citation type="submission" date="2021-01" db="EMBL/GenBank/DDBJ databases">
        <authorList>
            <person name="Corre E."/>
            <person name="Pelletier E."/>
            <person name="Niang G."/>
            <person name="Scheremetjew M."/>
            <person name="Finn R."/>
            <person name="Kale V."/>
            <person name="Holt S."/>
            <person name="Cochrane G."/>
            <person name="Meng A."/>
            <person name="Brown T."/>
            <person name="Cohen L."/>
        </authorList>
    </citation>
    <scope>NUCLEOTIDE SEQUENCE</scope>
    <source>
        <strain evidence="8">379</strain>
    </source>
</reference>
<dbReference type="InterPro" id="IPR038765">
    <property type="entry name" value="Papain-like_cys_pep_sf"/>
</dbReference>
<feature type="domain" description="Calpain catalytic" evidence="7">
    <location>
        <begin position="43"/>
        <end position="341"/>
    </location>
</feature>
<comment type="similarity">
    <text evidence="1">Belongs to the peptidase C2 family.</text>
</comment>
<evidence type="ECO:0000256" key="2">
    <source>
        <dbReference type="ARBA" id="ARBA00022670"/>
    </source>
</evidence>
<dbReference type="SMART" id="SM00720">
    <property type="entry name" value="calpain_III"/>
    <property type="match status" value="1"/>
</dbReference>
<dbReference type="Pfam" id="PF00648">
    <property type="entry name" value="Peptidase_C2"/>
    <property type="match status" value="1"/>
</dbReference>
<dbReference type="SUPFAM" id="SSF54001">
    <property type="entry name" value="Cysteine proteinases"/>
    <property type="match status" value="1"/>
</dbReference>
<dbReference type="PANTHER" id="PTHR10183">
    <property type="entry name" value="CALPAIN"/>
    <property type="match status" value="1"/>
</dbReference>
<dbReference type="PROSITE" id="PS50203">
    <property type="entry name" value="CALPAIN_CAT"/>
    <property type="match status" value="1"/>
</dbReference>
<feature type="region of interest" description="Disordered" evidence="6">
    <location>
        <begin position="1"/>
        <end position="24"/>
    </location>
</feature>
<evidence type="ECO:0000256" key="3">
    <source>
        <dbReference type="ARBA" id="ARBA00022801"/>
    </source>
</evidence>
<keyword evidence="4" id="KW-0788">Thiol protease</keyword>
<dbReference type="GO" id="GO:0006508">
    <property type="term" value="P:proteolysis"/>
    <property type="evidence" value="ECO:0007669"/>
    <property type="project" value="UniProtKB-KW"/>
</dbReference>
<dbReference type="SUPFAM" id="SSF49758">
    <property type="entry name" value="Calpain large subunit, middle domain (domain III)"/>
    <property type="match status" value="2"/>
</dbReference>
<accession>A0A7S3SB49</accession>
<evidence type="ECO:0000256" key="6">
    <source>
        <dbReference type="SAM" id="MobiDB-lite"/>
    </source>
</evidence>
<keyword evidence="3" id="KW-0378">Hydrolase</keyword>
<name>A0A7S3SB49_EMIHU</name>
<dbReference type="InterPro" id="IPR022683">
    <property type="entry name" value="Calpain_III"/>
</dbReference>
<evidence type="ECO:0000259" key="7">
    <source>
        <dbReference type="PROSITE" id="PS50203"/>
    </source>
</evidence>